<dbReference type="Proteomes" id="UP000294513">
    <property type="component" value="Unassembled WGS sequence"/>
</dbReference>
<dbReference type="RefSeq" id="WP_131898336.1">
    <property type="nucleotide sequence ID" value="NZ_SMKU01000174.1"/>
</dbReference>
<proteinExistence type="predicted"/>
<evidence type="ECO:0000256" key="1">
    <source>
        <dbReference type="SAM" id="SignalP"/>
    </source>
</evidence>
<reference evidence="3 4" key="1">
    <citation type="submission" date="2019-03" db="EMBL/GenBank/DDBJ databases">
        <title>Draft genome sequences of novel Actinobacteria.</title>
        <authorList>
            <person name="Sahin N."/>
            <person name="Ay H."/>
            <person name="Saygin H."/>
        </authorList>
    </citation>
    <scope>NUCLEOTIDE SEQUENCE [LARGE SCALE GENOMIC DNA]</scope>
    <source>
        <strain evidence="3 4">H3C3</strain>
    </source>
</reference>
<accession>A0A4R5B751</accession>
<dbReference type="PROSITE" id="PS51257">
    <property type="entry name" value="PROKAR_LIPOPROTEIN"/>
    <property type="match status" value="1"/>
</dbReference>
<feature type="signal peptide" evidence="1">
    <location>
        <begin position="1"/>
        <end position="25"/>
    </location>
</feature>
<protein>
    <recommendedName>
        <fullName evidence="2">DUF8094 domain-containing protein</fullName>
    </recommendedName>
</protein>
<evidence type="ECO:0000313" key="4">
    <source>
        <dbReference type="Proteomes" id="UP000294513"/>
    </source>
</evidence>
<dbReference type="InterPro" id="IPR058407">
    <property type="entry name" value="DUF8094"/>
</dbReference>
<dbReference type="OrthoDB" id="3510378at2"/>
<gene>
    <name evidence="3" type="ORF">E1298_27740</name>
</gene>
<evidence type="ECO:0000313" key="3">
    <source>
        <dbReference type="EMBL" id="TDD79474.1"/>
    </source>
</evidence>
<name>A0A4R5B751_9ACTN</name>
<dbReference type="EMBL" id="SMKU01000174">
    <property type="protein sequence ID" value="TDD79474.1"/>
    <property type="molecule type" value="Genomic_DNA"/>
</dbReference>
<dbReference type="AlphaFoldDB" id="A0A4R5B751"/>
<organism evidence="3 4">
    <name type="scientific">Actinomadura rubrisoli</name>
    <dbReference type="NCBI Taxonomy" id="2530368"/>
    <lineage>
        <taxon>Bacteria</taxon>
        <taxon>Bacillati</taxon>
        <taxon>Actinomycetota</taxon>
        <taxon>Actinomycetes</taxon>
        <taxon>Streptosporangiales</taxon>
        <taxon>Thermomonosporaceae</taxon>
        <taxon>Actinomadura</taxon>
    </lineage>
</organism>
<sequence length="325" mass="33987">MPARTASLLPPCLLVAALAAVPAAAGCGDSSSAGSDPPALTKAQAQGVLASFTTRADKAGRRLDHGALPGVEADPQLAMDTATFKLRRVVRQWPDTLRFGRPVFYIPRTHGYPRWFAADATTGTGKQTLRHALLFTQAKPGGPWLLTADPYPLDEALGRVMLDDDGFATPVDPGAKGLAVAPGRLPAAHARLLTDGPGAPGTSVLADGPKTKQTFDALRQGEQTLAKQGITLSSRFSAAPHGVYALRTRGGGALVWYVLKQNEAYSVSKRGRLAVSGDLVGLAPAKAVKNRLDSTVLVQYLAVVPPKGRATVTGMYRKAVSAHGS</sequence>
<comment type="caution">
    <text evidence="3">The sequence shown here is derived from an EMBL/GenBank/DDBJ whole genome shotgun (WGS) entry which is preliminary data.</text>
</comment>
<dbReference type="Pfam" id="PF26366">
    <property type="entry name" value="DUF8094"/>
    <property type="match status" value="1"/>
</dbReference>
<keyword evidence="4" id="KW-1185">Reference proteome</keyword>
<keyword evidence="1" id="KW-0732">Signal</keyword>
<feature type="chain" id="PRO_5020636017" description="DUF8094 domain-containing protein" evidence="1">
    <location>
        <begin position="26"/>
        <end position="325"/>
    </location>
</feature>
<feature type="domain" description="DUF8094" evidence="2">
    <location>
        <begin position="38"/>
        <end position="324"/>
    </location>
</feature>
<evidence type="ECO:0000259" key="2">
    <source>
        <dbReference type="Pfam" id="PF26366"/>
    </source>
</evidence>